<dbReference type="GO" id="GO:0042158">
    <property type="term" value="P:lipoprotein biosynthetic process"/>
    <property type="evidence" value="ECO:0007669"/>
    <property type="project" value="UniProtKB-UniRule"/>
</dbReference>
<feature type="transmembrane region" description="Helical" evidence="7">
    <location>
        <begin position="20"/>
        <end position="39"/>
    </location>
</feature>
<comment type="subcellular location">
    <subcellularLocation>
        <location evidence="7">Cell membrane</location>
        <topology evidence="7">Multi-pass membrane protein</topology>
    </subcellularLocation>
</comment>
<dbReference type="EMBL" id="CP012678">
    <property type="protein sequence ID" value="ALF59594.1"/>
    <property type="molecule type" value="Genomic_DNA"/>
</dbReference>
<dbReference type="PANTHER" id="PTHR30589">
    <property type="entry name" value="PROLIPOPROTEIN DIACYLGLYCERYL TRANSFERASE"/>
    <property type="match status" value="1"/>
</dbReference>
<feature type="binding site" evidence="7">
    <location>
        <position position="138"/>
    </location>
    <ligand>
        <name>a 1,2-diacyl-sn-glycero-3-phospho-(1'-sn-glycerol)</name>
        <dbReference type="ChEBI" id="CHEBI:64716"/>
    </ligand>
</feature>
<name>A0A0M4U4J3_9GAMM</name>
<dbReference type="KEGG" id="pur:AOC03_05600"/>
<evidence type="ECO:0000256" key="6">
    <source>
        <dbReference type="ARBA" id="ARBA00023136"/>
    </source>
</evidence>
<comment type="function">
    <text evidence="7">Catalyzes the transfer of the diacylglyceryl group from phosphatidylglycerol to the sulfhydryl group of the N-terminal cysteine of a prolipoprotein, the first step in the formation of mature lipoproteins.</text>
</comment>
<dbReference type="AlphaFoldDB" id="A0A0M4U4J3"/>
<sequence>MMIHPQFDPVALALGPVEVHWYGLMYLLAFAAAYGLAWYRSTKRDTWSTDMVSDLIFYGALGVILGGRIGYVLFYQFGELLQNPAYLLKVWEGGMSFHGGFIGVMLGMWLFARKYKKSPFEVFDFVVPVVPTGLLFGRIGNYINGELWGRVSDGGYNWLTYFPQAAGVDMQQLQANPALQNLMLEVNGQYLLPRHPSQLYEAFAEGLLLFIFLWWYSSKPRPRMAVTAIFLLGYGLSRFIIEFFRQPDVDQGFILLGWMTKGQLLSAPMIIIGFILLIYAYKRGIYDWGKQGAY</sequence>
<keyword evidence="6 7" id="KW-0472">Membrane</keyword>
<keyword evidence="4 7" id="KW-0812">Transmembrane</keyword>
<dbReference type="Pfam" id="PF01790">
    <property type="entry name" value="LGT"/>
    <property type="match status" value="1"/>
</dbReference>
<evidence type="ECO:0000256" key="4">
    <source>
        <dbReference type="ARBA" id="ARBA00022692"/>
    </source>
</evidence>
<organism evidence="8 9">
    <name type="scientific">Psychrobacter urativorans</name>
    <dbReference type="NCBI Taxonomy" id="45610"/>
    <lineage>
        <taxon>Bacteria</taxon>
        <taxon>Pseudomonadati</taxon>
        <taxon>Pseudomonadota</taxon>
        <taxon>Gammaproteobacteria</taxon>
        <taxon>Moraxellales</taxon>
        <taxon>Moraxellaceae</taxon>
        <taxon>Psychrobacter</taxon>
    </lineage>
</organism>
<protein>
    <recommendedName>
        <fullName evidence="7">Phosphatidylglycerol--prolipoprotein diacylglyceryl transferase</fullName>
        <ecNumber evidence="7">2.5.1.145</ecNumber>
    </recommendedName>
</protein>
<evidence type="ECO:0000256" key="1">
    <source>
        <dbReference type="ARBA" id="ARBA00007150"/>
    </source>
</evidence>
<dbReference type="UniPathway" id="UPA00664"/>
<keyword evidence="9" id="KW-1185">Reference proteome</keyword>
<dbReference type="Proteomes" id="UP000059847">
    <property type="component" value="Chromosome"/>
</dbReference>
<dbReference type="EC" id="2.5.1.145" evidence="7"/>
<dbReference type="HAMAP" id="MF_01147">
    <property type="entry name" value="Lgt"/>
    <property type="match status" value="1"/>
</dbReference>
<comment type="pathway">
    <text evidence="7">Protein modification; lipoprotein biosynthesis (diacylglyceryl transfer).</text>
</comment>
<evidence type="ECO:0000256" key="3">
    <source>
        <dbReference type="ARBA" id="ARBA00022679"/>
    </source>
</evidence>
<keyword evidence="8" id="KW-0449">Lipoprotein</keyword>
<evidence type="ECO:0000256" key="2">
    <source>
        <dbReference type="ARBA" id="ARBA00022475"/>
    </source>
</evidence>
<reference evidence="8 9" key="1">
    <citation type="submission" date="2015-09" db="EMBL/GenBank/DDBJ databases">
        <title>Complete genome of Psychrobacter urativorans R10.10B.</title>
        <authorList>
            <person name="See-Too W.S."/>
            <person name="Chan K.G."/>
        </authorList>
    </citation>
    <scope>NUCLEOTIDE SEQUENCE [LARGE SCALE GENOMIC DNA]</scope>
    <source>
        <strain evidence="8 9">R10.10B</strain>
    </source>
</reference>
<accession>A0A0M4U4J3</accession>
<dbReference type="OrthoDB" id="871140at2"/>
<proteinExistence type="inferred from homology"/>
<dbReference type="STRING" id="45610.AOC03_05600"/>
<feature type="transmembrane region" description="Helical" evidence="7">
    <location>
        <begin position="51"/>
        <end position="74"/>
    </location>
</feature>
<dbReference type="PANTHER" id="PTHR30589:SF0">
    <property type="entry name" value="PHOSPHATIDYLGLYCEROL--PROLIPOPROTEIN DIACYLGLYCERYL TRANSFERASE"/>
    <property type="match status" value="1"/>
</dbReference>
<evidence type="ECO:0000256" key="5">
    <source>
        <dbReference type="ARBA" id="ARBA00022989"/>
    </source>
</evidence>
<evidence type="ECO:0000313" key="8">
    <source>
        <dbReference type="EMBL" id="ALF59594.1"/>
    </source>
</evidence>
<dbReference type="RefSeq" id="WP_062534097.1">
    <property type="nucleotide sequence ID" value="NZ_CP012678.1"/>
</dbReference>
<comment type="catalytic activity">
    <reaction evidence="7">
        <text>L-cysteinyl-[prolipoprotein] + a 1,2-diacyl-sn-glycero-3-phospho-(1'-sn-glycerol) = an S-1,2-diacyl-sn-glyceryl-L-cysteinyl-[prolipoprotein] + sn-glycerol 1-phosphate + H(+)</text>
        <dbReference type="Rhea" id="RHEA:56712"/>
        <dbReference type="Rhea" id="RHEA-COMP:14679"/>
        <dbReference type="Rhea" id="RHEA-COMP:14680"/>
        <dbReference type="ChEBI" id="CHEBI:15378"/>
        <dbReference type="ChEBI" id="CHEBI:29950"/>
        <dbReference type="ChEBI" id="CHEBI:57685"/>
        <dbReference type="ChEBI" id="CHEBI:64716"/>
        <dbReference type="ChEBI" id="CHEBI:140658"/>
        <dbReference type="EC" id="2.5.1.145"/>
    </reaction>
</comment>
<keyword evidence="2 7" id="KW-1003">Cell membrane</keyword>
<gene>
    <name evidence="7" type="primary">lgt</name>
    <name evidence="8" type="ORF">AOC03_05600</name>
</gene>
<keyword evidence="5 7" id="KW-1133">Transmembrane helix</keyword>
<dbReference type="InterPro" id="IPR001640">
    <property type="entry name" value="Lgt"/>
</dbReference>
<feature type="transmembrane region" description="Helical" evidence="7">
    <location>
        <begin position="94"/>
        <end position="111"/>
    </location>
</feature>
<dbReference type="GO" id="GO:0008961">
    <property type="term" value="F:phosphatidylglycerol-prolipoprotein diacylglyceryl transferase activity"/>
    <property type="evidence" value="ECO:0007669"/>
    <property type="project" value="UniProtKB-UniRule"/>
</dbReference>
<dbReference type="GO" id="GO:0005886">
    <property type="term" value="C:plasma membrane"/>
    <property type="evidence" value="ECO:0007669"/>
    <property type="project" value="UniProtKB-SubCell"/>
</dbReference>
<feature type="transmembrane region" description="Helical" evidence="7">
    <location>
        <begin position="224"/>
        <end position="244"/>
    </location>
</feature>
<dbReference type="NCBIfam" id="TIGR00544">
    <property type="entry name" value="lgt"/>
    <property type="match status" value="1"/>
</dbReference>
<feature type="transmembrane region" description="Helical" evidence="7">
    <location>
        <begin position="264"/>
        <end position="281"/>
    </location>
</feature>
<evidence type="ECO:0000256" key="7">
    <source>
        <dbReference type="HAMAP-Rule" id="MF_01147"/>
    </source>
</evidence>
<comment type="similarity">
    <text evidence="1 7">Belongs to the Lgt family.</text>
</comment>
<keyword evidence="3 7" id="KW-0808">Transferase</keyword>
<feature type="transmembrane region" description="Helical" evidence="7">
    <location>
        <begin position="199"/>
        <end position="217"/>
    </location>
</feature>
<evidence type="ECO:0000313" key="9">
    <source>
        <dbReference type="Proteomes" id="UP000059847"/>
    </source>
</evidence>
<feature type="transmembrane region" description="Helical" evidence="7">
    <location>
        <begin position="123"/>
        <end position="143"/>
    </location>
</feature>
<dbReference type="PROSITE" id="PS01311">
    <property type="entry name" value="LGT"/>
    <property type="match status" value="1"/>
</dbReference>